<dbReference type="InterPro" id="IPR032710">
    <property type="entry name" value="NTF2-like_dom_sf"/>
</dbReference>
<protein>
    <submittedName>
        <fullName evidence="2">Nuclear transport factor 2 family protein</fullName>
    </submittedName>
</protein>
<dbReference type="Pfam" id="PF13474">
    <property type="entry name" value="SnoaL_3"/>
    <property type="match status" value="1"/>
</dbReference>
<dbReference type="Proteomes" id="UP001597344">
    <property type="component" value="Unassembled WGS sequence"/>
</dbReference>
<keyword evidence="3" id="KW-1185">Reference proteome</keyword>
<gene>
    <name evidence="2" type="ORF">ACFSJT_05945</name>
</gene>
<evidence type="ECO:0000313" key="3">
    <source>
        <dbReference type="Proteomes" id="UP001597344"/>
    </source>
</evidence>
<dbReference type="InterPro" id="IPR037401">
    <property type="entry name" value="SnoaL-like"/>
</dbReference>
<feature type="domain" description="SnoaL-like" evidence="1">
    <location>
        <begin position="44"/>
        <end position="158"/>
    </location>
</feature>
<proteinExistence type="predicted"/>
<dbReference type="SUPFAM" id="SSF54427">
    <property type="entry name" value="NTF2-like"/>
    <property type="match status" value="1"/>
</dbReference>
<reference evidence="3" key="1">
    <citation type="journal article" date="2019" name="Int. J. Syst. Evol. Microbiol.">
        <title>The Global Catalogue of Microorganisms (GCM) 10K type strain sequencing project: providing services to taxonomists for standard genome sequencing and annotation.</title>
        <authorList>
            <consortium name="The Broad Institute Genomics Platform"/>
            <consortium name="The Broad Institute Genome Sequencing Center for Infectious Disease"/>
            <person name="Wu L."/>
            <person name="Ma J."/>
        </authorList>
    </citation>
    <scope>NUCLEOTIDE SEQUENCE [LARGE SCALE GENOMIC DNA]</scope>
    <source>
        <strain evidence="3">DT92</strain>
    </source>
</reference>
<dbReference type="PROSITE" id="PS51257">
    <property type="entry name" value="PROKAR_LIPOPROTEIN"/>
    <property type="match status" value="1"/>
</dbReference>
<sequence length="168" mass="19603">MRIYTSIKSAIILILLFLLISCKEEKNKVQETNDPKRNETEARTTLQKLLMSIENKDLESLKTTMPPTGKMELIIPGRAITYTVDEFVELHQNWFKDTTWTMQTNILNLKADQNIAFATTDAMYKEPERNGNPYFNHMVVSYVLEKIDHKWYVIKDHACSLKKSTDKL</sequence>
<name>A0ABW5AW25_9FLAO</name>
<accession>A0ABW5AW25</accession>
<dbReference type="EMBL" id="JBHUHY010000003">
    <property type="protein sequence ID" value="MFD2186326.1"/>
    <property type="molecule type" value="Genomic_DNA"/>
</dbReference>
<evidence type="ECO:0000313" key="2">
    <source>
        <dbReference type="EMBL" id="MFD2186326.1"/>
    </source>
</evidence>
<evidence type="ECO:0000259" key="1">
    <source>
        <dbReference type="Pfam" id="PF13474"/>
    </source>
</evidence>
<comment type="caution">
    <text evidence="2">The sequence shown here is derived from an EMBL/GenBank/DDBJ whole genome shotgun (WGS) entry which is preliminary data.</text>
</comment>
<organism evidence="2 3">
    <name type="scientific">Aquimarina celericrescens</name>
    <dbReference type="NCBI Taxonomy" id="1964542"/>
    <lineage>
        <taxon>Bacteria</taxon>
        <taxon>Pseudomonadati</taxon>
        <taxon>Bacteroidota</taxon>
        <taxon>Flavobacteriia</taxon>
        <taxon>Flavobacteriales</taxon>
        <taxon>Flavobacteriaceae</taxon>
        <taxon>Aquimarina</taxon>
    </lineage>
</organism>
<dbReference type="Gene3D" id="3.10.450.50">
    <property type="match status" value="1"/>
</dbReference>
<dbReference type="RefSeq" id="WP_378319302.1">
    <property type="nucleotide sequence ID" value="NZ_JBHUHY010000003.1"/>
</dbReference>